<dbReference type="SMART" id="SM01350">
    <property type="entry name" value="6PGD"/>
    <property type="match status" value="1"/>
</dbReference>
<gene>
    <name evidence="5" type="ORF">UV61_C0019G0003</name>
</gene>
<dbReference type="GO" id="GO:0050661">
    <property type="term" value="F:NADP binding"/>
    <property type="evidence" value="ECO:0007669"/>
    <property type="project" value="InterPro"/>
</dbReference>
<sequence>MQVAIIGLGRMGKNVTLHLLKQAVPVIAFNRSRDDVDEVVGMGATGAYTLEEIPDKFTEKPVVAILYLPSGNPIEQVLFGSEEQKGLADILPRESIIIDGGNSFYKDSQRRYLQLKENGMRFLDMGTSGGLEGARHGACLMVGGDEVAYEKVKPILSKIAQPDGYGYFGPSGAGHYVKMVHNAIEYGMMGSIGEGFNLVTNYESRITNQGKEERSSSQVPSLRLRDLPAQAGGQGELRNEGFKIDLAKLAKVWSHGSIVSGLLMDKAAAAFSKNKELSDITGEVPRGETEAEMEWLETTPTPHPVIIEARKERVATRSKPSFTGKVIAAMRREFGGHSVKGK</sequence>
<dbReference type="InterPro" id="IPR006115">
    <property type="entry name" value="6PGDH_NADP-bd"/>
</dbReference>
<protein>
    <submittedName>
        <fullName evidence="5">6-phosphogluconate dehydrogenase, decarboxylating</fullName>
    </submittedName>
</protein>
<keyword evidence="2" id="KW-0560">Oxidoreductase</keyword>
<dbReference type="GO" id="GO:0019521">
    <property type="term" value="P:D-gluconate metabolic process"/>
    <property type="evidence" value="ECO:0007669"/>
    <property type="project" value="UniProtKB-KW"/>
</dbReference>
<evidence type="ECO:0000256" key="3">
    <source>
        <dbReference type="ARBA" id="ARBA00023064"/>
    </source>
</evidence>
<organism evidence="5 6">
    <name type="scientific">Candidatus Gottesmanbacteria bacterium GW2011_GWB1_43_11</name>
    <dbReference type="NCBI Taxonomy" id="1618446"/>
    <lineage>
        <taxon>Bacteria</taxon>
        <taxon>Candidatus Gottesmaniibacteriota</taxon>
    </lineage>
</organism>
<evidence type="ECO:0000313" key="6">
    <source>
        <dbReference type="Proteomes" id="UP000034050"/>
    </source>
</evidence>
<feature type="domain" description="6-phosphogluconate dehydrogenase C-terminal" evidence="4">
    <location>
        <begin position="174"/>
        <end position="342"/>
    </location>
</feature>
<dbReference type="Proteomes" id="UP000034050">
    <property type="component" value="Unassembled WGS sequence"/>
</dbReference>
<dbReference type="InterPro" id="IPR008927">
    <property type="entry name" value="6-PGluconate_DH-like_C_sf"/>
</dbReference>
<dbReference type="InterPro" id="IPR006114">
    <property type="entry name" value="6PGDH_C"/>
</dbReference>
<comment type="caution">
    <text evidence="5">The sequence shown here is derived from an EMBL/GenBank/DDBJ whole genome shotgun (WGS) entry which is preliminary data.</text>
</comment>
<dbReference type="GO" id="GO:0006098">
    <property type="term" value="P:pentose-phosphate shunt"/>
    <property type="evidence" value="ECO:0007669"/>
    <property type="project" value="InterPro"/>
</dbReference>
<evidence type="ECO:0000256" key="1">
    <source>
        <dbReference type="ARBA" id="ARBA00008419"/>
    </source>
</evidence>
<dbReference type="GO" id="GO:0004616">
    <property type="term" value="F:phosphogluconate dehydrogenase (decarboxylating) activity"/>
    <property type="evidence" value="ECO:0007669"/>
    <property type="project" value="InterPro"/>
</dbReference>
<dbReference type="STRING" id="1618446.UV61_C0019G0003"/>
<dbReference type="Gene3D" id="1.10.1040.10">
    <property type="entry name" value="N-(1-d-carboxylethyl)-l-norvaline Dehydrogenase, domain 2"/>
    <property type="match status" value="1"/>
</dbReference>
<dbReference type="Gene3D" id="3.40.50.720">
    <property type="entry name" value="NAD(P)-binding Rossmann-like Domain"/>
    <property type="match status" value="1"/>
</dbReference>
<evidence type="ECO:0000256" key="2">
    <source>
        <dbReference type="ARBA" id="ARBA00023002"/>
    </source>
</evidence>
<dbReference type="Pfam" id="PF00393">
    <property type="entry name" value="6PGD"/>
    <property type="match status" value="1"/>
</dbReference>
<dbReference type="NCBIfam" id="NF007161">
    <property type="entry name" value="PRK09599.1"/>
    <property type="match status" value="1"/>
</dbReference>
<evidence type="ECO:0000313" key="5">
    <source>
        <dbReference type="EMBL" id="KKS85239.1"/>
    </source>
</evidence>
<comment type="similarity">
    <text evidence="1">Belongs to the 6-phosphogluconate dehydrogenase family.</text>
</comment>
<dbReference type="SUPFAM" id="SSF48179">
    <property type="entry name" value="6-phosphogluconate dehydrogenase C-terminal domain-like"/>
    <property type="match status" value="2"/>
</dbReference>
<reference evidence="5 6" key="1">
    <citation type="journal article" date="2015" name="Nature">
        <title>rRNA introns, odd ribosomes, and small enigmatic genomes across a large radiation of phyla.</title>
        <authorList>
            <person name="Brown C.T."/>
            <person name="Hug L.A."/>
            <person name="Thomas B.C."/>
            <person name="Sharon I."/>
            <person name="Castelle C.J."/>
            <person name="Singh A."/>
            <person name="Wilkins M.J."/>
            <person name="Williams K.H."/>
            <person name="Banfield J.F."/>
        </authorList>
    </citation>
    <scope>NUCLEOTIDE SEQUENCE [LARGE SCALE GENOMIC DNA]</scope>
</reference>
<dbReference type="InterPro" id="IPR013328">
    <property type="entry name" value="6PGD_dom2"/>
</dbReference>
<name>A0A0G1CIE7_9BACT</name>
<dbReference type="Pfam" id="PF03446">
    <property type="entry name" value="NAD_binding_2"/>
    <property type="match status" value="1"/>
</dbReference>
<dbReference type="PATRIC" id="fig|1618446.3.peg.1357"/>
<keyword evidence="3" id="KW-0311">Gluconate utilization</keyword>
<dbReference type="InterPro" id="IPR036291">
    <property type="entry name" value="NAD(P)-bd_dom_sf"/>
</dbReference>
<accession>A0A0G1CIE7</accession>
<dbReference type="PRINTS" id="PR00076">
    <property type="entry name" value="6PGDHDRGNASE"/>
</dbReference>
<proteinExistence type="inferred from homology"/>
<dbReference type="InterPro" id="IPR006183">
    <property type="entry name" value="Pgluconate_DH"/>
</dbReference>
<dbReference type="EMBL" id="LCFD01000019">
    <property type="protein sequence ID" value="KKS85239.1"/>
    <property type="molecule type" value="Genomic_DNA"/>
</dbReference>
<evidence type="ECO:0000259" key="4">
    <source>
        <dbReference type="SMART" id="SM01350"/>
    </source>
</evidence>
<dbReference type="AlphaFoldDB" id="A0A0G1CIE7"/>
<dbReference type="SUPFAM" id="SSF51735">
    <property type="entry name" value="NAD(P)-binding Rossmann-fold domains"/>
    <property type="match status" value="1"/>
</dbReference>
<dbReference type="PANTHER" id="PTHR11811">
    <property type="entry name" value="6-PHOSPHOGLUCONATE DEHYDROGENASE"/>
    <property type="match status" value="1"/>
</dbReference>